<dbReference type="Proteomes" id="UP001151760">
    <property type="component" value="Unassembled WGS sequence"/>
</dbReference>
<comment type="caution">
    <text evidence="1">The sequence shown here is derived from an EMBL/GenBank/DDBJ whole genome shotgun (WGS) entry which is preliminary data.</text>
</comment>
<accession>A0ABQ5F4V2</accession>
<gene>
    <name evidence="1" type="ORF">Tco_0993098</name>
</gene>
<reference evidence="1" key="2">
    <citation type="submission" date="2022-01" db="EMBL/GenBank/DDBJ databases">
        <authorList>
            <person name="Yamashiro T."/>
            <person name="Shiraishi A."/>
            <person name="Satake H."/>
            <person name="Nakayama K."/>
        </authorList>
    </citation>
    <scope>NUCLEOTIDE SEQUENCE</scope>
</reference>
<evidence type="ECO:0000313" key="2">
    <source>
        <dbReference type="Proteomes" id="UP001151760"/>
    </source>
</evidence>
<dbReference type="EMBL" id="BQNB010016983">
    <property type="protein sequence ID" value="GJT58044.1"/>
    <property type="molecule type" value="Genomic_DNA"/>
</dbReference>
<keyword evidence="2" id="KW-1185">Reference proteome</keyword>
<sequence>MKLRSRCLTHHKVLLSPWGKFGDLELHAVVRCLSNSIACTRGHLTLKFGRWLEKVTQSDRTRKETRSRVENKVFDLGVMEPLCFGLIDPKSFIGMITKPHLGFVLKLERKMACFPLHKLDKEYTRWVFSITYDCTGSTKSGEERFQKNCNCWASLVGSAFASTTILTLVDCHEWMSPEETESKVLFGCEVSTMMSPGGSLWQLRDSQELRCVTIA</sequence>
<organism evidence="1 2">
    <name type="scientific">Tanacetum coccineum</name>
    <dbReference type="NCBI Taxonomy" id="301880"/>
    <lineage>
        <taxon>Eukaryota</taxon>
        <taxon>Viridiplantae</taxon>
        <taxon>Streptophyta</taxon>
        <taxon>Embryophyta</taxon>
        <taxon>Tracheophyta</taxon>
        <taxon>Spermatophyta</taxon>
        <taxon>Magnoliopsida</taxon>
        <taxon>eudicotyledons</taxon>
        <taxon>Gunneridae</taxon>
        <taxon>Pentapetalae</taxon>
        <taxon>asterids</taxon>
        <taxon>campanulids</taxon>
        <taxon>Asterales</taxon>
        <taxon>Asteraceae</taxon>
        <taxon>Asteroideae</taxon>
        <taxon>Anthemideae</taxon>
        <taxon>Anthemidinae</taxon>
        <taxon>Tanacetum</taxon>
    </lineage>
</organism>
<name>A0ABQ5F4V2_9ASTR</name>
<evidence type="ECO:0008006" key="3">
    <source>
        <dbReference type="Google" id="ProtNLM"/>
    </source>
</evidence>
<evidence type="ECO:0000313" key="1">
    <source>
        <dbReference type="EMBL" id="GJT58044.1"/>
    </source>
</evidence>
<protein>
    <recommendedName>
        <fullName evidence="3">DNA-directed RNA polymerase</fullName>
    </recommendedName>
</protein>
<proteinExistence type="predicted"/>
<reference evidence="1" key="1">
    <citation type="journal article" date="2022" name="Int. J. Mol. Sci.">
        <title>Draft Genome of Tanacetum Coccineum: Genomic Comparison of Closely Related Tanacetum-Family Plants.</title>
        <authorList>
            <person name="Yamashiro T."/>
            <person name="Shiraishi A."/>
            <person name="Nakayama K."/>
            <person name="Satake H."/>
        </authorList>
    </citation>
    <scope>NUCLEOTIDE SEQUENCE</scope>
</reference>